<comment type="subcellular location">
    <subcellularLocation>
        <location evidence="3 9">Cytoplasm</location>
    </subcellularLocation>
    <subcellularLocation>
        <location evidence="2">Nucleus</location>
    </subcellularLocation>
</comment>
<organism evidence="11 12">
    <name type="scientific">Clavispora lusitaniae</name>
    <name type="common">Candida lusitaniae</name>
    <dbReference type="NCBI Taxonomy" id="36911"/>
    <lineage>
        <taxon>Eukaryota</taxon>
        <taxon>Fungi</taxon>
        <taxon>Dikarya</taxon>
        <taxon>Ascomycota</taxon>
        <taxon>Saccharomycotina</taxon>
        <taxon>Pichiomycetes</taxon>
        <taxon>Metschnikowiaceae</taxon>
        <taxon>Clavispora</taxon>
    </lineage>
</organism>
<feature type="compositionally biased region" description="Polar residues" evidence="10">
    <location>
        <begin position="362"/>
        <end position="374"/>
    </location>
</feature>
<dbReference type="Pfam" id="PF03095">
    <property type="entry name" value="PTPA"/>
    <property type="match status" value="1"/>
</dbReference>
<comment type="function">
    <text evidence="9">PPIases accelerate the folding of proteins. It catalyzes the cis-trans isomerization of proline imidic peptide bonds in oligopeptides.</text>
</comment>
<dbReference type="CDD" id="cd04087">
    <property type="entry name" value="PTPA"/>
    <property type="match status" value="1"/>
</dbReference>
<comment type="similarity">
    <text evidence="4 9">Belongs to the PTPA-type PPIase family.</text>
</comment>
<dbReference type="InterPro" id="IPR004327">
    <property type="entry name" value="Phstyr_phstse_ac"/>
</dbReference>
<dbReference type="EC" id="5.2.1.8" evidence="9"/>
<dbReference type="EMBL" id="LYUB02000001">
    <property type="protein sequence ID" value="OVF10729.1"/>
    <property type="molecule type" value="Genomic_DNA"/>
</dbReference>
<evidence type="ECO:0000313" key="11">
    <source>
        <dbReference type="EMBL" id="OVF10729.1"/>
    </source>
</evidence>
<gene>
    <name evidence="11" type="ORF">A9F13_01g01386</name>
</gene>
<dbReference type="InterPro" id="IPR043170">
    <property type="entry name" value="PTPA_C_lid"/>
</dbReference>
<evidence type="ECO:0000256" key="3">
    <source>
        <dbReference type="ARBA" id="ARBA00004496"/>
    </source>
</evidence>
<keyword evidence="7 9" id="KW-0413">Isomerase</keyword>
<dbReference type="KEGG" id="clus:A9F13_01g01386"/>
<reference evidence="11 12" key="1">
    <citation type="submission" date="2017-04" db="EMBL/GenBank/DDBJ databases">
        <title>Draft genome of the yeast Clavispora lusitaniae type strain CBS 6936.</title>
        <authorList>
            <person name="Durrens P."/>
            <person name="Klopp C."/>
            <person name="Biteau N."/>
            <person name="Fitton-Ouhabi V."/>
            <person name="Dementhon K."/>
            <person name="Accoceberry I."/>
            <person name="Sherman D.J."/>
            <person name="Noel T."/>
        </authorList>
    </citation>
    <scope>NUCLEOTIDE SEQUENCE [LARGE SCALE GENOMIC DNA]</scope>
    <source>
        <strain evidence="11 12">CBS 6936</strain>
    </source>
</reference>
<accession>A0AA91T3V6</accession>
<dbReference type="GO" id="GO:0007052">
    <property type="term" value="P:mitotic spindle organization"/>
    <property type="evidence" value="ECO:0007669"/>
    <property type="project" value="TreeGrafter"/>
</dbReference>
<feature type="compositionally biased region" description="Basic and acidic residues" evidence="10">
    <location>
        <begin position="337"/>
        <end position="350"/>
    </location>
</feature>
<dbReference type="AlphaFoldDB" id="A0AA91T3V6"/>
<evidence type="ECO:0000256" key="8">
    <source>
        <dbReference type="ARBA" id="ARBA00023242"/>
    </source>
</evidence>
<name>A0AA91T3V6_CLALS</name>
<evidence type="ECO:0000256" key="1">
    <source>
        <dbReference type="ARBA" id="ARBA00000971"/>
    </source>
</evidence>
<evidence type="ECO:0000256" key="2">
    <source>
        <dbReference type="ARBA" id="ARBA00004123"/>
    </source>
</evidence>
<dbReference type="GO" id="GO:0008160">
    <property type="term" value="F:protein tyrosine phosphatase activator activity"/>
    <property type="evidence" value="ECO:0007669"/>
    <property type="project" value="TreeGrafter"/>
</dbReference>
<evidence type="ECO:0000256" key="7">
    <source>
        <dbReference type="ARBA" id="ARBA00023235"/>
    </source>
</evidence>
<evidence type="ECO:0000256" key="9">
    <source>
        <dbReference type="RuleBase" id="RU361210"/>
    </source>
</evidence>
<keyword evidence="6 9" id="KW-0697">Rotamase</keyword>
<feature type="compositionally biased region" description="Low complexity" evidence="10">
    <location>
        <begin position="398"/>
        <end position="407"/>
    </location>
</feature>
<dbReference type="PANTHER" id="PTHR10012">
    <property type="entry name" value="SERINE/THREONINE-PROTEIN PHOSPHATASE 2A REGULATORY SUBUNIT B"/>
    <property type="match status" value="1"/>
</dbReference>
<dbReference type="GO" id="GO:0000159">
    <property type="term" value="C:protein phosphatase type 2A complex"/>
    <property type="evidence" value="ECO:0007669"/>
    <property type="project" value="TreeGrafter"/>
</dbReference>
<dbReference type="GO" id="GO:0005634">
    <property type="term" value="C:nucleus"/>
    <property type="evidence" value="ECO:0007669"/>
    <property type="project" value="UniProtKB-SubCell"/>
</dbReference>
<dbReference type="PANTHER" id="PTHR10012:SF3">
    <property type="entry name" value="SERINE_THREONINE-PROTEIN PHOSPHATASE 2A ACTIVATOR 1"/>
    <property type="match status" value="1"/>
</dbReference>
<comment type="catalytic activity">
    <reaction evidence="1 9">
        <text>[protein]-peptidylproline (omega=180) = [protein]-peptidylproline (omega=0)</text>
        <dbReference type="Rhea" id="RHEA:16237"/>
        <dbReference type="Rhea" id="RHEA-COMP:10747"/>
        <dbReference type="Rhea" id="RHEA-COMP:10748"/>
        <dbReference type="ChEBI" id="CHEBI:83833"/>
        <dbReference type="ChEBI" id="CHEBI:83834"/>
        <dbReference type="EC" id="5.2.1.8"/>
    </reaction>
</comment>
<keyword evidence="5 9" id="KW-0963">Cytoplasm</keyword>
<dbReference type="SUPFAM" id="SSF140984">
    <property type="entry name" value="PTPA-like"/>
    <property type="match status" value="1"/>
</dbReference>
<dbReference type="Gene3D" id="1.20.120.1150">
    <property type="match status" value="1"/>
</dbReference>
<evidence type="ECO:0000256" key="6">
    <source>
        <dbReference type="ARBA" id="ARBA00023110"/>
    </source>
</evidence>
<evidence type="ECO:0000256" key="10">
    <source>
        <dbReference type="SAM" id="MobiDB-lite"/>
    </source>
</evidence>
<protein>
    <recommendedName>
        <fullName evidence="9">Serine/threonine-protein phosphatase 2A activator</fullName>
        <ecNumber evidence="9">5.2.1.8</ecNumber>
    </recommendedName>
    <alternativeName>
        <fullName evidence="9">Phosphotyrosyl phosphatase activator</fullName>
    </alternativeName>
</protein>
<keyword evidence="8" id="KW-0539">Nucleus</keyword>
<evidence type="ECO:0000256" key="4">
    <source>
        <dbReference type="ARBA" id="ARBA00011019"/>
    </source>
</evidence>
<evidence type="ECO:0000256" key="5">
    <source>
        <dbReference type="ARBA" id="ARBA00022490"/>
    </source>
</evidence>
<dbReference type="GO" id="GO:0003755">
    <property type="term" value="F:peptidyl-prolyl cis-trans isomerase activity"/>
    <property type="evidence" value="ECO:0007669"/>
    <property type="project" value="UniProtKB-KW"/>
</dbReference>
<feature type="region of interest" description="Disordered" evidence="10">
    <location>
        <begin position="337"/>
        <end position="407"/>
    </location>
</feature>
<evidence type="ECO:0000313" key="12">
    <source>
        <dbReference type="Proteomes" id="UP000195602"/>
    </source>
</evidence>
<proteinExistence type="inferred from homology"/>
<sequence length="407" mass="45265">MARFSTPTKKIFESSDLGNFRKSLAYKRLHQTIRFIVEKVKGTDVPEGCLKASIVTRSRDLSHIAQPKSCGFDNLSGPAAQVVKVLEHFELLIDQTPPLKGPRRFGNFACRDWHAKIEADAGSLVNHLISKEDASNELEFYLVNAFGSAVRLDYGSGHELSFIAFIGGLMECGFIGSDIAGTDLLAIFAKYYDLVRRLIIEYSLEPAGSHGVWGLDDHFHFIYILGASQFNTDKGESSSRYIPPVQSVLQSETLESYSQSNLYVNAIAFIFKIKSGPFNAHSPILYDIHRSVSLWSKVLSGLLKMYEVEVFGKFPVVQHFWFGDGFFPWKDAETMKDLPTKDNEPEGSKQDEDEMPGLINGFQGTKTTHSNISVTAAPWAQSRRQPASAFKRDKLGGSSHVSSSETS</sequence>
<dbReference type="GO" id="GO:0005737">
    <property type="term" value="C:cytoplasm"/>
    <property type="evidence" value="ECO:0007669"/>
    <property type="project" value="UniProtKB-SubCell"/>
</dbReference>
<dbReference type="Proteomes" id="UP000195602">
    <property type="component" value="Unassembled WGS sequence"/>
</dbReference>
<comment type="caution">
    <text evidence="11">The sequence shown here is derived from an EMBL/GenBank/DDBJ whole genome shotgun (WGS) entry which is preliminary data.</text>
</comment>
<dbReference type="PIRSF" id="PIRSF016325">
    <property type="entry name" value="Phstyr_phstse_ac"/>
    <property type="match status" value="1"/>
</dbReference>
<dbReference type="InterPro" id="IPR037218">
    <property type="entry name" value="PTPA_sf"/>
</dbReference>